<keyword evidence="1" id="KW-0472">Membrane</keyword>
<reference evidence="2 3" key="1">
    <citation type="submission" date="2018-06" db="EMBL/GenBank/DDBJ databases">
        <title>WGS assembly of Brassica rapa FPsc.</title>
        <authorList>
            <person name="Bowman J."/>
            <person name="Kohchi T."/>
            <person name="Yamato K."/>
            <person name="Jenkins J."/>
            <person name="Shu S."/>
            <person name="Ishizaki K."/>
            <person name="Yamaoka S."/>
            <person name="Nishihama R."/>
            <person name="Nakamura Y."/>
            <person name="Berger F."/>
            <person name="Adam C."/>
            <person name="Aki S."/>
            <person name="Althoff F."/>
            <person name="Araki T."/>
            <person name="Arteaga-Vazquez M."/>
            <person name="Balasubrmanian S."/>
            <person name="Bauer D."/>
            <person name="Boehm C."/>
            <person name="Briginshaw L."/>
            <person name="Caballero-Perez J."/>
            <person name="Catarino B."/>
            <person name="Chen F."/>
            <person name="Chiyoda S."/>
            <person name="Chovatia M."/>
            <person name="Davies K."/>
            <person name="Delmans M."/>
            <person name="Demura T."/>
            <person name="Dierschke T."/>
            <person name="Dolan L."/>
            <person name="Dorantes-Acosta A."/>
            <person name="Eklund D."/>
            <person name="Florent S."/>
            <person name="Flores-Sandoval E."/>
            <person name="Fujiyama A."/>
            <person name="Fukuzawa H."/>
            <person name="Galik B."/>
            <person name="Grimanelli D."/>
            <person name="Grimwood J."/>
            <person name="Grossniklaus U."/>
            <person name="Hamada T."/>
            <person name="Haseloff J."/>
            <person name="Hetherington A."/>
            <person name="Higo A."/>
            <person name="Hirakawa Y."/>
            <person name="Hundley H."/>
            <person name="Ikeda Y."/>
            <person name="Inoue K."/>
            <person name="Inoue S."/>
            <person name="Ishida S."/>
            <person name="Jia Q."/>
            <person name="Kakita M."/>
            <person name="Kanazawa T."/>
            <person name="Kawai Y."/>
            <person name="Kawashima T."/>
            <person name="Kennedy M."/>
            <person name="Kinose K."/>
            <person name="Kinoshita T."/>
            <person name="Kohara Y."/>
            <person name="Koide E."/>
            <person name="Komatsu K."/>
            <person name="Kopischke S."/>
            <person name="Kubo M."/>
            <person name="Kyozuka J."/>
            <person name="Lagercrantz U."/>
            <person name="Lin S."/>
            <person name="Lindquist E."/>
            <person name="Lipzen A."/>
            <person name="Lu C."/>
            <person name="Luna E."/>
            <person name="Martienssen R."/>
            <person name="Minamino N."/>
            <person name="Mizutani M."/>
            <person name="Mizutani M."/>
            <person name="Mochizuki N."/>
            <person name="Monte I."/>
            <person name="Mosher R."/>
            <person name="Nagasaki H."/>
            <person name="Nakagami H."/>
            <person name="Naramoto S."/>
            <person name="Nishitani K."/>
            <person name="Ohtani M."/>
            <person name="Okamoto T."/>
            <person name="Okumura M."/>
            <person name="Phillips J."/>
            <person name="Pollak B."/>
            <person name="Reinders A."/>
            <person name="Roevekamp M."/>
            <person name="Sano R."/>
            <person name="Sawa S."/>
            <person name="Schmid M."/>
            <person name="Shirakawa M."/>
            <person name="Solano R."/>
            <person name="Spunde A."/>
            <person name="Suetsugu N."/>
            <person name="Sugano S."/>
            <person name="Sugiyama A."/>
            <person name="Sun R."/>
            <person name="Suzuki Y."/>
            <person name="Takenaka M."/>
            <person name="Takezawa D."/>
            <person name="Tomogane H."/>
            <person name="Tsuzuki M."/>
            <person name="Ueda T."/>
            <person name="Umeda M."/>
            <person name="Ward J."/>
            <person name="Watanabe Y."/>
            <person name="Yazaki K."/>
            <person name="Yokoyama R."/>
            <person name="Yoshitake Y."/>
            <person name="Yotsui I."/>
            <person name="Zachgo S."/>
            <person name="Schmutz J."/>
        </authorList>
    </citation>
    <scope>NUCLEOTIDE SEQUENCE [LARGE SCALE GENOMIC DNA]</scope>
    <source>
        <strain evidence="3">cv. B-3</strain>
    </source>
</reference>
<keyword evidence="1" id="KW-0812">Transmembrane</keyword>
<dbReference type="Proteomes" id="UP000264353">
    <property type="component" value="Chromosome A10"/>
</dbReference>
<evidence type="ECO:0000313" key="3">
    <source>
        <dbReference type="Proteomes" id="UP000264353"/>
    </source>
</evidence>
<organism evidence="2 3">
    <name type="scientific">Brassica campestris</name>
    <name type="common">Field mustard</name>
    <dbReference type="NCBI Taxonomy" id="3711"/>
    <lineage>
        <taxon>Eukaryota</taxon>
        <taxon>Viridiplantae</taxon>
        <taxon>Streptophyta</taxon>
        <taxon>Embryophyta</taxon>
        <taxon>Tracheophyta</taxon>
        <taxon>Spermatophyta</taxon>
        <taxon>Magnoliopsida</taxon>
        <taxon>eudicotyledons</taxon>
        <taxon>Gunneridae</taxon>
        <taxon>Pentapetalae</taxon>
        <taxon>rosids</taxon>
        <taxon>malvids</taxon>
        <taxon>Brassicales</taxon>
        <taxon>Brassicaceae</taxon>
        <taxon>Brassiceae</taxon>
        <taxon>Brassica</taxon>
    </lineage>
</organism>
<sequence length="140" mass="15545">MPPPQACVAMERFLVMILSPLMLAITERALAVVAGVAYFYTLFAVLLMGKKDEVLPVQLVATTGLFILLGVLFRMYLRAWVLLAIQFVQNHFPTFMLLVRCASSWWVWSSLPPRFTTMTTAGTYSKLCFSSVSISSSAAP</sequence>
<gene>
    <name evidence="2" type="ORF">BRARA_J01415</name>
</gene>
<evidence type="ECO:0000313" key="2">
    <source>
        <dbReference type="EMBL" id="RID41454.1"/>
    </source>
</evidence>
<dbReference type="EMBL" id="CM010637">
    <property type="protein sequence ID" value="RID41454.1"/>
    <property type="molecule type" value="Genomic_DNA"/>
</dbReference>
<evidence type="ECO:0000256" key="1">
    <source>
        <dbReference type="SAM" id="Phobius"/>
    </source>
</evidence>
<feature type="transmembrane region" description="Helical" evidence="1">
    <location>
        <begin position="29"/>
        <end position="49"/>
    </location>
</feature>
<keyword evidence="1" id="KW-1133">Transmembrane helix</keyword>
<proteinExistence type="predicted"/>
<feature type="transmembrane region" description="Helical" evidence="1">
    <location>
        <begin position="55"/>
        <end position="73"/>
    </location>
</feature>
<protein>
    <submittedName>
        <fullName evidence="2">Uncharacterized protein</fullName>
    </submittedName>
</protein>
<dbReference type="AlphaFoldDB" id="A0A397XPF6"/>
<name>A0A397XPF6_BRACM</name>
<accession>A0A397XPF6</accession>